<dbReference type="GO" id="GO:0006508">
    <property type="term" value="P:proteolysis"/>
    <property type="evidence" value="ECO:0007669"/>
    <property type="project" value="InterPro"/>
</dbReference>
<dbReference type="GO" id="GO:0008242">
    <property type="term" value="F:omega peptidase activity"/>
    <property type="evidence" value="ECO:0007669"/>
    <property type="project" value="UniProtKB-EC"/>
</dbReference>
<evidence type="ECO:0000313" key="5">
    <source>
        <dbReference type="Proteomes" id="UP000185487"/>
    </source>
</evidence>
<dbReference type="InterPro" id="IPR029058">
    <property type="entry name" value="AB_hydrolase_fold"/>
</dbReference>
<reference evidence="3 5" key="1">
    <citation type="submission" date="2016-04" db="EMBL/GenBank/DDBJ databases">
        <title>Complete genome sequencing and analysis of CBMB27, Methylobacterium phyllosphaerae isolated from leaf tissues of rice (Oryza sativa L.).</title>
        <authorList>
            <person name="Lee Y."/>
            <person name="Hwangbo K."/>
            <person name="Chung H."/>
            <person name="Yoo J."/>
            <person name="Kim K.Y."/>
            <person name="Sa T.M."/>
            <person name="Um Y."/>
            <person name="Madhaiyan M."/>
        </authorList>
    </citation>
    <scope>NUCLEOTIDE SEQUENCE [LARGE SCALE GENOMIC DNA]</scope>
    <source>
        <strain evidence="3 5">CBMB27</strain>
    </source>
</reference>
<dbReference type="EC" id="3.4.19.1" evidence="3"/>
<evidence type="ECO:0000313" key="6">
    <source>
        <dbReference type="Proteomes" id="UP000199140"/>
    </source>
</evidence>
<dbReference type="KEGG" id="mphy:MCBMB27_02995"/>
<reference evidence="4 6" key="2">
    <citation type="submission" date="2016-10" db="EMBL/GenBank/DDBJ databases">
        <authorList>
            <person name="Varghese N."/>
            <person name="Submissions S."/>
        </authorList>
    </citation>
    <scope>NUCLEOTIDE SEQUENCE [LARGE SCALE GENOMIC DNA]</scope>
    <source>
        <strain evidence="4 6">CBMB27</strain>
    </source>
</reference>
<keyword evidence="5" id="KW-1185">Reference proteome</keyword>
<dbReference type="SUPFAM" id="SSF53474">
    <property type="entry name" value="alpha/beta-Hydrolases"/>
    <property type="match status" value="1"/>
</dbReference>
<organism evidence="4 6">
    <name type="scientific">Methylobacterium phyllosphaerae</name>
    <dbReference type="NCBI Taxonomy" id="418223"/>
    <lineage>
        <taxon>Bacteria</taxon>
        <taxon>Pseudomonadati</taxon>
        <taxon>Pseudomonadota</taxon>
        <taxon>Alphaproteobacteria</taxon>
        <taxon>Hyphomicrobiales</taxon>
        <taxon>Methylobacteriaceae</taxon>
        <taxon>Methylobacterium</taxon>
    </lineage>
</organism>
<dbReference type="AlphaFoldDB" id="A0AAE8HY06"/>
<evidence type="ECO:0000313" key="3">
    <source>
        <dbReference type="EMBL" id="APT32286.1"/>
    </source>
</evidence>
<gene>
    <name evidence="3" type="ORF">MCBMB27_02995</name>
    <name evidence="4" type="ORF">SAMN05192567_1468</name>
</gene>
<feature type="domain" description="Peptidase S9 prolyl oligopeptidase catalytic" evidence="2">
    <location>
        <begin position="47"/>
        <end position="136"/>
    </location>
</feature>
<dbReference type="RefSeq" id="WP_075380734.1">
    <property type="nucleotide sequence ID" value="NZ_CP015367.1"/>
</dbReference>
<dbReference type="GO" id="GO:0008236">
    <property type="term" value="F:serine-type peptidase activity"/>
    <property type="evidence" value="ECO:0007669"/>
    <property type="project" value="InterPro"/>
</dbReference>
<accession>A0AAE8HY06</accession>
<feature type="region of interest" description="Disordered" evidence="1">
    <location>
        <begin position="140"/>
        <end position="168"/>
    </location>
</feature>
<dbReference type="InterPro" id="IPR001375">
    <property type="entry name" value="Peptidase_S9_cat"/>
</dbReference>
<feature type="compositionally biased region" description="Polar residues" evidence="1">
    <location>
        <begin position="159"/>
        <end position="168"/>
    </location>
</feature>
<dbReference type="Proteomes" id="UP000199140">
    <property type="component" value="Unassembled WGS sequence"/>
</dbReference>
<proteinExistence type="predicted"/>
<dbReference type="Gene3D" id="3.40.50.1820">
    <property type="entry name" value="alpha/beta hydrolase"/>
    <property type="match status" value="1"/>
</dbReference>
<dbReference type="EMBL" id="CP015367">
    <property type="protein sequence ID" value="APT32286.1"/>
    <property type="molecule type" value="Genomic_DNA"/>
</dbReference>
<dbReference type="Proteomes" id="UP000185487">
    <property type="component" value="Chromosome"/>
</dbReference>
<protein>
    <submittedName>
        <fullName evidence="3">Dipeptidyl peptidase family member 6</fullName>
        <ecNumber evidence="3">3.4.19.1</ecNumber>
    </submittedName>
    <submittedName>
        <fullName evidence="4">Prolyl oligopeptidase family protein</fullName>
    </submittedName>
</protein>
<sequence length="168" mass="17989">MRSIAGTNRDLTPIPGGAAGLVRVSQTSPPHGEAFRAQVIRAIGDPDTAAGLDLMRARSPVHRAGGIRAPLLIAQSATAPRVKQAESDQRVAALDAKRLTVTDPLFPDEGHGFVRPENRLALYARAEAILARHLGGHAESLRTRRPRRAMPRRSCATADAQSSICPRL</sequence>
<keyword evidence="3" id="KW-0378">Hydrolase</keyword>
<evidence type="ECO:0000256" key="1">
    <source>
        <dbReference type="SAM" id="MobiDB-lite"/>
    </source>
</evidence>
<evidence type="ECO:0000313" key="4">
    <source>
        <dbReference type="EMBL" id="SFH69623.1"/>
    </source>
</evidence>
<dbReference type="Pfam" id="PF00326">
    <property type="entry name" value="Peptidase_S9"/>
    <property type="match status" value="1"/>
</dbReference>
<name>A0AAE8HY06_9HYPH</name>
<evidence type="ECO:0000259" key="2">
    <source>
        <dbReference type="Pfam" id="PF00326"/>
    </source>
</evidence>
<dbReference type="EMBL" id="FOPK01000046">
    <property type="protein sequence ID" value="SFH69623.1"/>
    <property type="molecule type" value="Genomic_DNA"/>
</dbReference>